<dbReference type="AlphaFoldDB" id="A0A6H0XUD8"/>
<dbReference type="Gene3D" id="1.20.120.900">
    <property type="entry name" value="Pex19, mPTS binding domain"/>
    <property type="match status" value="1"/>
</dbReference>
<proteinExistence type="predicted"/>
<dbReference type="GO" id="GO:0033328">
    <property type="term" value="F:peroxisome membrane targeting sequence binding"/>
    <property type="evidence" value="ECO:0007669"/>
    <property type="project" value="TreeGrafter"/>
</dbReference>
<dbReference type="InterPro" id="IPR038322">
    <property type="entry name" value="Pex19_C_sf"/>
</dbReference>
<keyword evidence="3" id="KW-1185">Reference proteome</keyword>
<evidence type="ECO:0008006" key="4">
    <source>
        <dbReference type="Google" id="ProtNLM"/>
    </source>
</evidence>
<feature type="compositionally biased region" description="Basic and acidic residues" evidence="1">
    <location>
        <begin position="1"/>
        <end position="13"/>
    </location>
</feature>
<dbReference type="GO" id="GO:0045046">
    <property type="term" value="P:protein import into peroxisome membrane"/>
    <property type="evidence" value="ECO:0007669"/>
    <property type="project" value="TreeGrafter"/>
</dbReference>
<dbReference type="Proteomes" id="UP000503462">
    <property type="component" value="Chromosome 2"/>
</dbReference>
<evidence type="ECO:0000256" key="1">
    <source>
        <dbReference type="SAM" id="MobiDB-lite"/>
    </source>
</evidence>
<dbReference type="Pfam" id="PF04614">
    <property type="entry name" value="Pex19"/>
    <property type="match status" value="1"/>
</dbReference>
<dbReference type="OrthoDB" id="21292at2759"/>
<protein>
    <recommendedName>
        <fullName evidence="4">Pex19 protein</fullName>
    </recommendedName>
</protein>
<feature type="compositionally biased region" description="Low complexity" evidence="1">
    <location>
        <begin position="14"/>
        <end position="39"/>
    </location>
</feature>
<name>A0A6H0XUD8_9PEZI</name>
<sequence length="276" mass="29722">MRNVLDEFSKKPAEAAAPKSTTAPPTSGPGRPEAGEPGAQNEEAFAKSLEAGMQSLIGELDANPEMQKEFEKMMQELIAAGSAPTNNEAAEHIATAAEAVPGTSKAEKESFNDTIRKTMERMQASGDQASAAAAAGPSEDDFLAQMMKELAAAGGGGEEDFNKMLMGMMSQLTNKEILYEPMKELHDKFPEWMVKNKDKASAADLARFTEQQKLVADIVGRFERKGYSDSNDDDREFIVDKMQKMQAQGSPPPDLVGDMSAAQEALSEFEGGCPTQ</sequence>
<dbReference type="PANTHER" id="PTHR12774">
    <property type="entry name" value="PEROXISOMAL BIOGENESIS FACTOR 19"/>
    <property type="match status" value="1"/>
</dbReference>
<evidence type="ECO:0000313" key="3">
    <source>
        <dbReference type="Proteomes" id="UP000503462"/>
    </source>
</evidence>
<dbReference type="PANTHER" id="PTHR12774:SF2">
    <property type="entry name" value="PEROXISOMAL BIOGENESIS FACTOR 19"/>
    <property type="match status" value="1"/>
</dbReference>
<dbReference type="GO" id="GO:0005778">
    <property type="term" value="C:peroxisomal membrane"/>
    <property type="evidence" value="ECO:0007669"/>
    <property type="project" value="TreeGrafter"/>
</dbReference>
<organism evidence="2 3">
    <name type="scientific">Peltaster fructicola</name>
    <dbReference type="NCBI Taxonomy" id="286661"/>
    <lineage>
        <taxon>Eukaryota</taxon>
        <taxon>Fungi</taxon>
        <taxon>Dikarya</taxon>
        <taxon>Ascomycota</taxon>
        <taxon>Pezizomycotina</taxon>
        <taxon>Dothideomycetes</taxon>
        <taxon>Dothideomycetes incertae sedis</taxon>
        <taxon>Peltaster</taxon>
    </lineage>
</organism>
<dbReference type="EMBL" id="CP051140">
    <property type="protein sequence ID" value="QIW98295.1"/>
    <property type="molecule type" value="Genomic_DNA"/>
</dbReference>
<accession>A0A6H0XUD8</accession>
<reference evidence="2 3" key="1">
    <citation type="journal article" date="2016" name="Sci. Rep.">
        <title>Peltaster fructicola genome reveals evolution from an invasive phytopathogen to an ectophytic parasite.</title>
        <authorList>
            <person name="Xu C."/>
            <person name="Chen H."/>
            <person name="Gleason M.L."/>
            <person name="Xu J.R."/>
            <person name="Liu H."/>
            <person name="Zhang R."/>
            <person name="Sun G."/>
        </authorList>
    </citation>
    <scope>NUCLEOTIDE SEQUENCE [LARGE SCALE GENOMIC DNA]</scope>
    <source>
        <strain evidence="2 3">LNHT1506</strain>
    </source>
</reference>
<gene>
    <name evidence="2" type="ORF">AMS68_003813</name>
</gene>
<dbReference type="InterPro" id="IPR006708">
    <property type="entry name" value="Pex19"/>
</dbReference>
<feature type="region of interest" description="Disordered" evidence="1">
    <location>
        <begin position="1"/>
        <end position="49"/>
    </location>
</feature>
<evidence type="ECO:0000313" key="2">
    <source>
        <dbReference type="EMBL" id="QIW98295.1"/>
    </source>
</evidence>